<keyword evidence="3" id="KW-1185">Reference proteome</keyword>
<gene>
    <name evidence="2" type="ORF">LZC95_11200</name>
</gene>
<evidence type="ECO:0000313" key="3">
    <source>
        <dbReference type="Proteomes" id="UP001379533"/>
    </source>
</evidence>
<reference evidence="2 3" key="1">
    <citation type="submission" date="2021-12" db="EMBL/GenBank/DDBJ databases">
        <title>Discovery of the Pendulisporaceae a myxobacterial family with distinct sporulation behavior and unique specialized metabolism.</title>
        <authorList>
            <person name="Garcia R."/>
            <person name="Popoff A."/>
            <person name="Bader C.D."/>
            <person name="Loehr J."/>
            <person name="Walesch S."/>
            <person name="Walt C."/>
            <person name="Boldt J."/>
            <person name="Bunk B."/>
            <person name="Haeckl F.J.F.P.J."/>
            <person name="Gunesch A.P."/>
            <person name="Birkelbach J."/>
            <person name="Nuebel U."/>
            <person name="Pietschmann T."/>
            <person name="Bach T."/>
            <person name="Mueller R."/>
        </authorList>
    </citation>
    <scope>NUCLEOTIDE SEQUENCE [LARGE SCALE GENOMIC DNA]</scope>
    <source>
        <strain evidence="2 3">MSr12523</strain>
    </source>
</reference>
<sequence length="282" mass="30372">MSSFRNVDTEDVSMDMSRRHFGAGVSALLAGCALEPGEASRTAPSELREQDANELQIGMLLYPEFTSQDFVGPQLVFGSLGNVKVHVLWKEVAVVTSDSQLGIQATTALRDCPKKLDVLFVPGGTGTWRMMNDPEILAFLRHRGERARFVTSVCTGSLLLGAAGLLCGYRAATHWAYRDVLPLVGAIPVAERVVRDRNRITGGGVTAGLDFGLTVSAELRGSDYAKQQELIFEYAPEPPFGTGRPETAGPQLTAQVRELLEPAVERTRQAARAAQRCAAPGG</sequence>
<organism evidence="2 3">
    <name type="scientific">Pendulispora brunnea</name>
    <dbReference type="NCBI Taxonomy" id="2905690"/>
    <lineage>
        <taxon>Bacteria</taxon>
        <taxon>Pseudomonadati</taxon>
        <taxon>Myxococcota</taxon>
        <taxon>Myxococcia</taxon>
        <taxon>Myxococcales</taxon>
        <taxon>Sorangiineae</taxon>
        <taxon>Pendulisporaceae</taxon>
        <taxon>Pendulispora</taxon>
    </lineage>
</organism>
<dbReference type="InterPro" id="IPR029062">
    <property type="entry name" value="Class_I_gatase-like"/>
</dbReference>
<dbReference type="InterPro" id="IPR002818">
    <property type="entry name" value="DJ-1/PfpI"/>
</dbReference>
<dbReference type="EMBL" id="CP089982">
    <property type="protein sequence ID" value="WXA97400.1"/>
    <property type="molecule type" value="Genomic_DNA"/>
</dbReference>
<dbReference type="RefSeq" id="WP_394848017.1">
    <property type="nucleotide sequence ID" value="NZ_CP089982.1"/>
</dbReference>
<dbReference type="Proteomes" id="UP001379533">
    <property type="component" value="Chromosome"/>
</dbReference>
<dbReference type="Gene3D" id="3.40.50.880">
    <property type="match status" value="1"/>
</dbReference>
<dbReference type="Pfam" id="PF01965">
    <property type="entry name" value="DJ-1_PfpI"/>
    <property type="match status" value="1"/>
</dbReference>
<proteinExistence type="predicted"/>
<dbReference type="PANTHER" id="PTHR43130">
    <property type="entry name" value="ARAC-FAMILY TRANSCRIPTIONAL REGULATOR"/>
    <property type="match status" value="1"/>
</dbReference>
<dbReference type="PROSITE" id="PS51257">
    <property type="entry name" value="PROKAR_LIPOPROTEIN"/>
    <property type="match status" value="1"/>
</dbReference>
<evidence type="ECO:0000259" key="1">
    <source>
        <dbReference type="Pfam" id="PF01965"/>
    </source>
</evidence>
<dbReference type="CDD" id="cd03139">
    <property type="entry name" value="GATase1_PfpI_2"/>
    <property type="match status" value="1"/>
</dbReference>
<evidence type="ECO:0000313" key="2">
    <source>
        <dbReference type="EMBL" id="WXA97400.1"/>
    </source>
</evidence>
<dbReference type="SUPFAM" id="SSF52317">
    <property type="entry name" value="Class I glutamine amidotransferase-like"/>
    <property type="match status" value="1"/>
</dbReference>
<feature type="domain" description="DJ-1/PfpI" evidence="1">
    <location>
        <begin position="59"/>
        <end position="216"/>
    </location>
</feature>
<accession>A0ABZ2KJZ7</accession>
<protein>
    <submittedName>
        <fullName evidence="2">DJ-1/PfpI family protein</fullName>
    </submittedName>
</protein>
<dbReference type="InterPro" id="IPR052158">
    <property type="entry name" value="INH-QAR"/>
</dbReference>
<name>A0ABZ2KJZ7_9BACT</name>
<dbReference type="PANTHER" id="PTHR43130:SF2">
    <property type="entry name" value="DJ-1_PFPI DOMAIN-CONTAINING PROTEIN"/>
    <property type="match status" value="1"/>
</dbReference>